<sequence>MEYSDGPDQVEPGDELVMDHESLGAASYDSDHDGVADSVIIGIDDHTVMFTDTDGDGEVDSRTTFGADGEVLEEKNVSGEDATTSSSDSTDSSGNTGSDTTGGDTTGGDTTGRDTTGSDTTGDDSSETSSTVISVVDDQGRSVDVGPPTVDMDGDGTADTAVVQGDGGSTIGYTDRNGDGEADQITEITADRHVTISVVNSSGDWEVAQTGTLDPDGHFVPSEGTGTTTDDLRQDGPAAESVAWGLLPAGTADASEAADPAVGQSEASESTAPDDTAGSVPIVYTDPEGITYELGVPTEDFDGDGRADTVITTLADGTVVGYSDVDGDGLTDQVTQINTDGTVTIGVPDGVGGWEEAATGTLGENGEFVPA</sequence>
<evidence type="ECO:0000256" key="1">
    <source>
        <dbReference type="SAM" id="MobiDB-lite"/>
    </source>
</evidence>
<evidence type="ECO:0000259" key="2">
    <source>
        <dbReference type="Pfam" id="PF20615"/>
    </source>
</evidence>
<feature type="compositionally biased region" description="Low complexity" evidence="1">
    <location>
        <begin position="127"/>
        <end position="137"/>
    </location>
</feature>
<feature type="compositionally biased region" description="Low complexity" evidence="1">
    <location>
        <begin position="79"/>
        <end position="103"/>
    </location>
</feature>
<feature type="domain" description="DUF6802" evidence="2">
    <location>
        <begin position="293"/>
        <end position="364"/>
    </location>
</feature>
<protein>
    <submittedName>
        <fullName evidence="3">DUF6802 family protein</fullName>
    </submittedName>
</protein>
<dbReference type="RefSeq" id="WP_353649809.1">
    <property type="nucleotide sequence ID" value="NZ_CP159218.1"/>
</dbReference>
<evidence type="ECO:0000313" key="3">
    <source>
        <dbReference type="EMBL" id="XCG64196.1"/>
    </source>
</evidence>
<dbReference type="Pfam" id="PF20615">
    <property type="entry name" value="DUF6802"/>
    <property type="match status" value="1"/>
</dbReference>
<organism evidence="3">
    <name type="scientific">Nakamurella sp. A5-74</name>
    <dbReference type="NCBI Taxonomy" id="3158264"/>
    <lineage>
        <taxon>Bacteria</taxon>
        <taxon>Bacillati</taxon>
        <taxon>Actinomycetota</taxon>
        <taxon>Actinomycetes</taxon>
        <taxon>Nakamurellales</taxon>
        <taxon>Nakamurellaceae</taxon>
        <taxon>Nakamurella</taxon>
    </lineage>
</organism>
<proteinExistence type="predicted"/>
<feature type="region of interest" description="Disordered" evidence="1">
    <location>
        <begin position="254"/>
        <end position="280"/>
    </location>
</feature>
<name>A0AAU8DPV1_9ACTN</name>
<feature type="region of interest" description="Disordered" evidence="1">
    <location>
        <begin position="52"/>
        <end position="180"/>
    </location>
</feature>
<gene>
    <name evidence="3" type="ORF">ABLG96_02275</name>
</gene>
<dbReference type="AlphaFoldDB" id="A0AAU8DPV1"/>
<dbReference type="InterPro" id="IPR046543">
    <property type="entry name" value="DUF6802"/>
</dbReference>
<dbReference type="EMBL" id="CP159218">
    <property type="protein sequence ID" value="XCG64196.1"/>
    <property type="molecule type" value="Genomic_DNA"/>
</dbReference>
<feature type="region of interest" description="Disordered" evidence="1">
    <location>
        <begin position="207"/>
        <end position="234"/>
    </location>
</feature>
<feature type="region of interest" description="Disordered" evidence="1">
    <location>
        <begin position="1"/>
        <end position="32"/>
    </location>
</feature>
<reference evidence="3" key="1">
    <citation type="submission" date="2024-05" db="EMBL/GenBank/DDBJ databases">
        <authorList>
            <person name="Cai S.Y."/>
            <person name="Jin L.M."/>
            <person name="Li H.R."/>
        </authorList>
    </citation>
    <scope>NUCLEOTIDE SEQUENCE</scope>
    <source>
        <strain evidence="3">A5-74</strain>
    </source>
</reference>
<accession>A0AAU8DPV1</accession>